<dbReference type="GeneID" id="17306217"/>
<reference evidence="2 4" key="1">
    <citation type="journal article" date="2012" name="Nature">
        <title>Algal genomes reveal evolutionary mosaicism and the fate of nucleomorphs.</title>
        <authorList>
            <consortium name="DOE Joint Genome Institute"/>
            <person name="Curtis B.A."/>
            <person name="Tanifuji G."/>
            <person name="Burki F."/>
            <person name="Gruber A."/>
            <person name="Irimia M."/>
            <person name="Maruyama S."/>
            <person name="Arias M.C."/>
            <person name="Ball S.G."/>
            <person name="Gile G.H."/>
            <person name="Hirakawa Y."/>
            <person name="Hopkins J.F."/>
            <person name="Kuo A."/>
            <person name="Rensing S.A."/>
            <person name="Schmutz J."/>
            <person name="Symeonidi A."/>
            <person name="Elias M."/>
            <person name="Eveleigh R.J."/>
            <person name="Herman E.K."/>
            <person name="Klute M.J."/>
            <person name="Nakayama T."/>
            <person name="Obornik M."/>
            <person name="Reyes-Prieto A."/>
            <person name="Armbrust E.V."/>
            <person name="Aves S.J."/>
            <person name="Beiko R.G."/>
            <person name="Coutinho P."/>
            <person name="Dacks J.B."/>
            <person name="Durnford D.G."/>
            <person name="Fast N.M."/>
            <person name="Green B.R."/>
            <person name="Grisdale C.J."/>
            <person name="Hempel F."/>
            <person name="Henrissat B."/>
            <person name="Hoppner M.P."/>
            <person name="Ishida K."/>
            <person name="Kim E."/>
            <person name="Koreny L."/>
            <person name="Kroth P.G."/>
            <person name="Liu Y."/>
            <person name="Malik S.B."/>
            <person name="Maier U.G."/>
            <person name="McRose D."/>
            <person name="Mock T."/>
            <person name="Neilson J.A."/>
            <person name="Onodera N.T."/>
            <person name="Poole A.M."/>
            <person name="Pritham E.J."/>
            <person name="Richards T.A."/>
            <person name="Rocap G."/>
            <person name="Roy S.W."/>
            <person name="Sarai C."/>
            <person name="Schaack S."/>
            <person name="Shirato S."/>
            <person name="Slamovits C.H."/>
            <person name="Spencer D.F."/>
            <person name="Suzuki S."/>
            <person name="Worden A.Z."/>
            <person name="Zauner S."/>
            <person name="Barry K."/>
            <person name="Bell C."/>
            <person name="Bharti A.K."/>
            <person name="Crow J.A."/>
            <person name="Grimwood J."/>
            <person name="Kramer R."/>
            <person name="Lindquist E."/>
            <person name="Lucas S."/>
            <person name="Salamov A."/>
            <person name="McFadden G.I."/>
            <person name="Lane C.E."/>
            <person name="Keeling P.J."/>
            <person name="Gray M.W."/>
            <person name="Grigoriev I.V."/>
            <person name="Archibald J.M."/>
        </authorList>
    </citation>
    <scope>NUCLEOTIDE SEQUENCE</scope>
    <source>
        <strain evidence="2 4">CCMP2712</strain>
    </source>
</reference>
<sequence length="542" mass="61897">MVTPSPRKKRMIALDVGYRTDLEWLVWTTKKMEDSLSRAETVTEEVPDASMLQLEETRRSVMEMAKSFKLALDAQARMEDDYQVDGDDARGRLPLTTTVAQGRRQERKPSYRPADSDSGLSSWDESGTEAETGIVSRASHATQSLEDVDSSFDSSSMESQRRTRPPQELALSSPSSWGDMSRSESSLNRSSSTSVVTYTSTFTDESTLPTTSTSTSTSTSTIQDLADTQELMHRRAMARQQRARGAGGEAADARLVSSTGIPLTIGYIPGVVPVEMSKMLQTDSDRMFDKFQSKIDRSLALHEKVSILDQLDSAYMQTLNDETITRRVDKKPPGTITLFLDGKHEKVKVNTDDIHGSVSVQRDEDGILHTVYNPIGLSDLQRGVAHEDLQLCPPEMQRAVKLRSALLSRRAVELRQLEKWLEEETAVLEVIKEEFRKEVDNTRYLTKKLVELEETMREKPLQRENMKKQIQHDMFFYQEALQRCQRQHEEVQEQSRKTVEIRERFCEVRKMLLRNEAAHHRDIERIKQHLQDIKKGQKKLRP</sequence>
<dbReference type="Proteomes" id="UP000011087">
    <property type="component" value="Unassembled WGS sequence"/>
</dbReference>
<dbReference type="KEGG" id="gtt:GUITHDRAFT_104525"/>
<feature type="region of interest" description="Disordered" evidence="1">
    <location>
        <begin position="83"/>
        <end position="193"/>
    </location>
</feature>
<evidence type="ECO:0000313" key="4">
    <source>
        <dbReference type="Proteomes" id="UP000011087"/>
    </source>
</evidence>
<organism evidence="2">
    <name type="scientific">Guillardia theta (strain CCMP2712)</name>
    <name type="common">Cryptophyte</name>
    <dbReference type="NCBI Taxonomy" id="905079"/>
    <lineage>
        <taxon>Eukaryota</taxon>
        <taxon>Cryptophyceae</taxon>
        <taxon>Pyrenomonadales</taxon>
        <taxon>Geminigeraceae</taxon>
        <taxon>Guillardia</taxon>
    </lineage>
</organism>
<keyword evidence="4" id="KW-1185">Reference proteome</keyword>
<dbReference type="AlphaFoldDB" id="L1JLW5"/>
<dbReference type="RefSeq" id="XP_005836541.1">
    <property type="nucleotide sequence ID" value="XM_005836484.1"/>
</dbReference>
<evidence type="ECO:0000313" key="2">
    <source>
        <dbReference type="EMBL" id="EKX49561.1"/>
    </source>
</evidence>
<dbReference type="HOGENOM" id="CLU_502947_0_0_1"/>
<feature type="compositionally biased region" description="Low complexity" evidence="1">
    <location>
        <begin position="183"/>
        <end position="193"/>
    </location>
</feature>
<gene>
    <name evidence="2" type="ORF">GUITHDRAFT_104525</name>
</gene>
<name>L1JLW5_GUITC</name>
<reference evidence="4" key="2">
    <citation type="submission" date="2012-11" db="EMBL/GenBank/DDBJ databases">
        <authorList>
            <person name="Kuo A."/>
            <person name="Curtis B.A."/>
            <person name="Tanifuji G."/>
            <person name="Burki F."/>
            <person name="Gruber A."/>
            <person name="Irimia M."/>
            <person name="Maruyama S."/>
            <person name="Arias M.C."/>
            <person name="Ball S.G."/>
            <person name="Gile G.H."/>
            <person name="Hirakawa Y."/>
            <person name="Hopkins J.F."/>
            <person name="Rensing S.A."/>
            <person name="Schmutz J."/>
            <person name="Symeonidi A."/>
            <person name="Elias M."/>
            <person name="Eveleigh R.J."/>
            <person name="Herman E.K."/>
            <person name="Klute M.J."/>
            <person name="Nakayama T."/>
            <person name="Obornik M."/>
            <person name="Reyes-Prieto A."/>
            <person name="Armbrust E.V."/>
            <person name="Aves S.J."/>
            <person name="Beiko R.G."/>
            <person name="Coutinho P."/>
            <person name="Dacks J.B."/>
            <person name="Durnford D.G."/>
            <person name="Fast N.M."/>
            <person name="Green B.R."/>
            <person name="Grisdale C."/>
            <person name="Hempe F."/>
            <person name="Henrissat B."/>
            <person name="Hoppner M.P."/>
            <person name="Ishida K.-I."/>
            <person name="Kim E."/>
            <person name="Koreny L."/>
            <person name="Kroth P.G."/>
            <person name="Liu Y."/>
            <person name="Malik S.-B."/>
            <person name="Maier U.G."/>
            <person name="McRose D."/>
            <person name="Mock T."/>
            <person name="Neilson J.A."/>
            <person name="Onodera N.T."/>
            <person name="Poole A.M."/>
            <person name="Pritham E.J."/>
            <person name="Richards T.A."/>
            <person name="Rocap G."/>
            <person name="Roy S.W."/>
            <person name="Sarai C."/>
            <person name="Schaack S."/>
            <person name="Shirato S."/>
            <person name="Slamovits C.H."/>
            <person name="Spencer D.F."/>
            <person name="Suzuki S."/>
            <person name="Worden A.Z."/>
            <person name="Zauner S."/>
            <person name="Barry K."/>
            <person name="Bell C."/>
            <person name="Bharti A.K."/>
            <person name="Crow J.A."/>
            <person name="Grimwood J."/>
            <person name="Kramer R."/>
            <person name="Lindquist E."/>
            <person name="Lucas S."/>
            <person name="Salamov A."/>
            <person name="McFadden G.I."/>
            <person name="Lane C.E."/>
            <person name="Keeling P.J."/>
            <person name="Gray M.W."/>
            <person name="Grigoriev I.V."/>
            <person name="Archibald J.M."/>
        </authorList>
    </citation>
    <scope>NUCLEOTIDE SEQUENCE</scope>
    <source>
        <strain evidence="4">CCMP2712</strain>
    </source>
</reference>
<feature type="region of interest" description="Disordered" evidence="1">
    <location>
        <begin position="202"/>
        <end position="221"/>
    </location>
</feature>
<evidence type="ECO:0000313" key="3">
    <source>
        <dbReference type="EnsemblProtists" id="EKX49561"/>
    </source>
</evidence>
<accession>L1JLW5</accession>
<protein>
    <submittedName>
        <fullName evidence="2 3">Uncharacterized protein</fullName>
    </submittedName>
</protein>
<dbReference type="EnsemblProtists" id="EKX49561">
    <property type="protein sequence ID" value="EKX49561"/>
    <property type="gene ID" value="GUITHDRAFT_104525"/>
</dbReference>
<dbReference type="EMBL" id="JH992981">
    <property type="protein sequence ID" value="EKX49561.1"/>
    <property type="molecule type" value="Genomic_DNA"/>
</dbReference>
<evidence type="ECO:0000256" key="1">
    <source>
        <dbReference type="SAM" id="MobiDB-lite"/>
    </source>
</evidence>
<reference evidence="3" key="3">
    <citation type="submission" date="2015-06" db="UniProtKB">
        <authorList>
            <consortium name="EnsemblProtists"/>
        </authorList>
    </citation>
    <scope>IDENTIFICATION</scope>
</reference>
<dbReference type="PaxDb" id="55529-EKX49561"/>
<proteinExistence type="predicted"/>